<accession>A0A0F4Z888</accession>
<evidence type="ECO:0000313" key="3">
    <source>
        <dbReference type="EMBL" id="KKA26560.1"/>
    </source>
</evidence>
<feature type="compositionally biased region" description="Polar residues" evidence="2">
    <location>
        <begin position="603"/>
        <end position="617"/>
    </location>
</feature>
<evidence type="ECO:0008006" key="5">
    <source>
        <dbReference type="Google" id="ProtNLM"/>
    </source>
</evidence>
<feature type="compositionally biased region" description="Low complexity" evidence="2">
    <location>
        <begin position="579"/>
        <end position="593"/>
    </location>
</feature>
<protein>
    <recommendedName>
        <fullName evidence="5">UV radiation resistance-associated gene protein</fullName>
    </recommendedName>
</protein>
<comment type="caution">
    <text evidence="3">The sequence shown here is derived from an EMBL/GenBank/DDBJ whole genome shotgun (WGS) entry which is preliminary data.</text>
</comment>
<dbReference type="OrthoDB" id="72772at2759"/>
<proteinExistence type="predicted"/>
<dbReference type="PANTHER" id="PTHR15157">
    <property type="entry name" value="UV RADIATION RESISTANCE-ASSOCIATED GENE PROTEIN"/>
    <property type="match status" value="1"/>
</dbReference>
<dbReference type="Pfam" id="PF17649">
    <property type="entry name" value="VPS38"/>
    <property type="match status" value="1"/>
</dbReference>
<name>A0A0F4Z888_9PEZI</name>
<keyword evidence="4" id="KW-1185">Reference proteome</keyword>
<keyword evidence="1" id="KW-0175">Coiled coil</keyword>
<dbReference type="EMBL" id="LAEV01002104">
    <property type="protein sequence ID" value="KKA26560.1"/>
    <property type="molecule type" value="Genomic_DNA"/>
</dbReference>
<dbReference type="PANTHER" id="PTHR15157:SF5">
    <property type="entry name" value="UV RADIATION RESISTANCE-ASSOCIATED GENE PROTEIN"/>
    <property type="match status" value="1"/>
</dbReference>
<dbReference type="Proteomes" id="UP000033483">
    <property type="component" value="Unassembled WGS sequence"/>
</dbReference>
<feature type="region of interest" description="Disordered" evidence="2">
    <location>
        <begin position="47"/>
        <end position="67"/>
    </location>
</feature>
<feature type="region of interest" description="Disordered" evidence="2">
    <location>
        <begin position="579"/>
        <end position="675"/>
    </location>
</feature>
<reference evidence="3 4" key="1">
    <citation type="submission" date="2015-03" db="EMBL/GenBank/DDBJ databases">
        <authorList>
            <person name="Radwan O."/>
            <person name="Al-Naeli F.A."/>
            <person name="Rendon G.A."/>
            <person name="Fields C."/>
        </authorList>
    </citation>
    <scope>NUCLEOTIDE SEQUENCE [LARGE SCALE GENOMIC DNA]</scope>
    <source>
        <strain evidence="3">CR-DP1</strain>
    </source>
</reference>
<dbReference type="GO" id="GO:0035493">
    <property type="term" value="P:SNARE complex assembly"/>
    <property type="evidence" value="ECO:0007669"/>
    <property type="project" value="TreeGrafter"/>
</dbReference>
<dbReference type="GO" id="GO:0005768">
    <property type="term" value="C:endosome"/>
    <property type="evidence" value="ECO:0007669"/>
    <property type="project" value="TreeGrafter"/>
</dbReference>
<feature type="compositionally biased region" description="Basic and acidic residues" evidence="2">
    <location>
        <begin position="659"/>
        <end position="675"/>
    </location>
</feature>
<dbReference type="GO" id="GO:0000149">
    <property type="term" value="F:SNARE binding"/>
    <property type="evidence" value="ECO:0007669"/>
    <property type="project" value="TreeGrafter"/>
</dbReference>
<organism evidence="3 4">
    <name type="scientific">Thielaviopsis punctulata</name>
    <dbReference type="NCBI Taxonomy" id="72032"/>
    <lineage>
        <taxon>Eukaryota</taxon>
        <taxon>Fungi</taxon>
        <taxon>Dikarya</taxon>
        <taxon>Ascomycota</taxon>
        <taxon>Pezizomycotina</taxon>
        <taxon>Sordariomycetes</taxon>
        <taxon>Hypocreomycetidae</taxon>
        <taxon>Microascales</taxon>
        <taxon>Ceratocystidaceae</taxon>
        <taxon>Thielaviopsis</taxon>
    </lineage>
</organism>
<sequence length="675" mass="73228">MTEACPVLIPENRKLRHLRGIYLRNLTFDPATGSASDDWALTAKGKGKLRAPDASGPPGKLPHARSSDDLVRDVGASAAAAPSLVRRNTGLWTAQAPGTEVTSRHKRLQTAIEARLADVFVTLHCGDDEPIYISETILKRMNFNFQFFDLKHHEPRISRSPLVTVKVWARRQNSAAWIYLLQDQIDLRKLSFLRALENHHFPANTLIFHLSDGAMYTFGAAASPPAKPRQTCTVPTSSYSALMKLSTLETSIHDAHTTYLSLASQIDALLATHPANPVPLARERAEIAAAYLVHQRRSLHVAQRKVHDLRASIAARRAAMAAGRDAQARIDQDRRHATAQLASSRALLQSTRTHIHGQRRRICADLASIFQIAQIPGAAPLAFCIRGVPLPNTAMQLDPSVISSSSSCASRCGKTAREDLLSAGLGFAALLVHMLQFYLGVPLPYPIHAFGSRASIRDDISLLPDLSGAAHTAHADVSSAHTTSASAAAAAAAARTREFPLYLPRGGSTAAQFRFEYAWFLLNKDIEILCAAHGLRLVDIRQTLPNLQYLLYVCAAGADDVPERKRGGVRGLLAGRYPGSSHVGRVSSSTSLSGLGGRRMNTDGGSSRRASVGSEMSSAGRREEDLRRAVARSRTAEREEESDEGGSPGARFTLPFAESETKLTLRTKGMRENVG</sequence>
<evidence type="ECO:0000313" key="4">
    <source>
        <dbReference type="Proteomes" id="UP000033483"/>
    </source>
</evidence>
<dbReference type="AlphaFoldDB" id="A0A0F4Z888"/>
<dbReference type="InterPro" id="IPR040939">
    <property type="entry name" value="Vps38"/>
</dbReference>
<gene>
    <name evidence="3" type="ORF">TD95_004265</name>
</gene>
<evidence type="ECO:0000256" key="1">
    <source>
        <dbReference type="ARBA" id="ARBA00023054"/>
    </source>
</evidence>
<evidence type="ECO:0000256" key="2">
    <source>
        <dbReference type="SAM" id="MobiDB-lite"/>
    </source>
</evidence>
<dbReference type="GO" id="GO:0000323">
    <property type="term" value="C:lytic vacuole"/>
    <property type="evidence" value="ECO:0007669"/>
    <property type="project" value="TreeGrafter"/>
</dbReference>
<dbReference type="GO" id="GO:0034272">
    <property type="term" value="C:phosphatidylinositol 3-kinase complex, class III, type II"/>
    <property type="evidence" value="ECO:0007669"/>
    <property type="project" value="InterPro"/>
</dbReference>